<dbReference type="InterPro" id="IPR005111">
    <property type="entry name" value="MoeA_C_domain_IV"/>
</dbReference>
<dbReference type="Proteomes" id="UP000015101">
    <property type="component" value="Unassembled WGS sequence"/>
</dbReference>
<dbReference type="InterPro" id="IPR038987">
    <property type="entry name" value="MoeA-like"/>
</dbReference>
<feature type="domain" description="MoaB/Mog" evidence="15">
    <location>
        <begin position="490"/>
        <end position="633"/>
    </location>
</feature>
<accession>T1G1W1</accession>
<dbReference type="RefSeq" id="XP_009013594.1">
    <property type="nucleotide sequence ID" value="XM_009015346.1"/>
</dbReference>
<dbReference type="PROSITE" id="PS01079">
    <property type="entry name" value="MOCF_BIOSYNTHESIS_2"/>
    <property type="match status" value="1"/>
</dbReference>
<dbReference type="eggNOG" id="KOG2371">
    <property type="taxonomic scope" value="Eukaryota"/>
</dbReference>
<comment type="similarity">
    <text evidence="13">Belongs to the MoeA family.</text>
</comment>
<dbReference type="EMBL" id="AMQM01003304">
    <property type="status" value="NOT_ANNOTATED_CDS"/>
    <property type="molecule type" value="Genomic_DNA"/>
</dbReference>
<dbReference type="GO" id="GO:0005829">
    <property type="term" value="C:cytosol"/>
    <property type="evidence" value="ECO:0000318"/>
    <property type="project" value="GO_Central"/>
</dbReference>
<dbReference type="HOGENOM" id="CLU_010186_2_2_1"/>
<keyword evidence="6 13" id="KW-0808">Transferase</keyword>
<dbReference type="Gene3D" id="3.40.980.10">
    <property type="entry name" value="MoaB/Mog-like domain"/>
    <property type="match status" value="2"/>
</dbReference>
<evidence type="ECO:0000256" key="1">
    <source>
        <dbReference type="ARBA" id="ARBA00001946"/>
    </source>
</evidence>
<dbReference type="InterPro" id="IPR005110">
    <property type="entry name" value="MoeA_linker/N"/>
</dbReference>
<keyword evidence="5 13" id="KW-0500">Molybdenum</keyword>
<dbReference type="GO" id="GO:0061599">
    <property type="term" value="F:molybdopterin molybdotransferase activity"/>
    <property type="evidence" value="ECO:0000318"/>
    <property type="project" value="GO_Central"/>
</dbReference>
<dbReference type="EMBL" id="KB096080">
    <property type="protein sequence ID" value="ESO08664.1"/>
    <property type="molecule type" value="Genomic_DNA"/>
</dbReference>
<dbReference type="CDD" id="cd00886">
    <property type="entry name" value="MogA_MoaB"/>
    <property type="match status" value="1"/>
</dbReference>
<feature type="compositionally biased region" description="Basic and acidic residues" evidence="14">
    <location>
        <begin position="226"/>
        <end position="244"/>
    </location>
</feature>
<keyword evidence="9" id="KW-0067">ATP-binding</keyword>
<evidence type="ECO:0000256" key="2">
    <source>
        <dbReference type="ARBA" id="ARBA00005046"/>
    </source>
</evidence>
<evidence type="ECO:0000256" key="11">
    <source>
        <dbReference type="ARBA" id="ARBA00023150"/>
    </source>
</evidence>
<proteinExistence type="inferred from homology"/>
<dbReference type="GO" id="GO:0072579">
    <property type="term" value="P:glycine receptor clustering"/>
    <property type="evidence" value="ECO:0000318"/>
    <property type="project" value="GO_Central"/>
</dbReference>
<dbReference type="Gene3D" id="3.90.105.10">
    <property type="entry name" value="Molybdopterin biosynthesis moea protein, domain 2"/>
    <property type="match status" value="1"/>
</dbReference>
<dbReference type="GO" id="GO:0097112">
    <property type="term" value="P:gamma-aminobutyric acid receptor clustering"/>
    <property type="evidence" value="ECO:0000318"/>
    <property type="project" value="GO_Central"/>
</dbReference>
<dbReference type="GeneID" id="20215059"/>
<keyword evidence="7 13" id="KW-0479">Metal-binding</keyword>
<comment type="similarity">
    <text evidence="4">In the C-terminal section; belongs to the MoeA family.</text>
</comment>
<dbReference type="InterPro" id="IPR008284">
    <property type="entry name" value="MoCF_biosynth_CS"/>
</dbReference>
<evidence type="ECO:0000313" key="18">
    <source>
        <dbReference type="Proteomes" id="UP000015101"/>
    </source>
</evidence>
<evidence type="ECO:0000256" key="9">
    <source>
        <dbReference type="ARBA" id="ARBA00022840"/>
    </source>
</evidence>
<feature type="compositionally biased region" description="Basic residues" evidence="14">
    <location>
        <begin position="245"/>
        <end position="280"/>
    </location>
</feature>
<dbReference type="KEGG" id="hro:HELRODRAFT_74817"/>
<dbReference type="OrthoDB" id="4349954at2759"/>
<dbReference type="FunCoup" id="T1G1W1">
    <property type="interactions" value="669"/>
</dbReference>
<dbReference type="OMA" id="ESPYPMI"/>
<dbReference type="Pfam" id="PF00994">
    <property type="entry name" value="MoCF_biosynth"/>
    <property type="match status" value="2"/>
</dbReference>
<feature type="compositionally biased region" description="Low complexity" evidence="14">
    <location>
        <begin position="200"/>
        <end position="223"/>
    </location>
</feature>
<dbReference type="GO" id="GO:0007529">
    <property type="term" value="P:establishment of synaptic specificity at neuromuscular junction"/>
    <property type="evidence" value="ECO:0000318"/>
    <property type="project" value="GO_Central"/>
</dbReference>
<keyword evidence="8" id="KW-0547">Nucleotide-binding</keyword>
<dbReference type="SUPFAM" id="SSF63882">
    <property type="entry name" value="MoeA N-terminal region -like"/>
    <property type="match status" value="1"/>
</dbReference>
<feature type="domain" description="MoaB/Mog" evidence="15">
    <location>
        <begin position="1"/>
        <end position="149"/>
    </location>
</feature>
<dbReference type="Gene3D" id="2.170.190.11">
    <property type="entry name" value="Molybdopterin biosynthesis moea protein, domain 3"/>
    <property type="match status" value="1"/>
</dbReference>
<dbReference type="InterPro" id="IPR036135">
    <property type="entry name" value="MoeA_linker/N_sf"/>
</dbReference>
<reference evidence="18" key="1">
    <citation type="submission" date="2012-12" db="EMBL/GenBank/DDBJ databases">
        <authorList>
            <person name="Hellsten U."/>
            <person name="Grimwood J."/>
            <person name="Chapman J.A."/>
            <person name="Shapiro H."/>
            <person name="Aerts A."/>
            <person name="Otillar R.P."/>
            <person name="Terry A.Y."/>
            <person name="Boore J.L."/>
            <person name="Simakov O."/>
            <person name="Marletaz F."/>
            <person name="Cho S.-J."/>
            <person name="Edsinger-Gonzales E."/>
            <person name="Havlak P."/>
            <person name="Kuo D.-H."/>
            <person name="Larsson T."/>
            <person name="Lv J."/>
            <person name="Arendt D."/>
            <person name="Savage R."/>
            <person name="Osoegawa K."/>
            <person name="de Jong P."/>
            <person name="Lindberg D.R."/>
            <person name="Seaver E.C."/>
            <person name="Weisblat D.A."/>
            <person name="Putnam N.H."/>
            <person name="Grigoriev I.V."/>
            <person name="Rokhsar D.S."/>
        </authorList>
    </citation>
    <scope>NUCLEOTIDE SEQUENCE</scope>
</reference>
<keyword evidence="11 13" id="KW-0501">Molybdenum cofactor biosynthesis</keyword>
<dbReference type="NCBIfam" id="TIGR00177">
    <property type="entry name" value="molyb_syn"/>
    <property type="match status" value="2"/>
</dbReference>
<evidence type="ECO:0000259" key="15">
    <source>
        <dbReference type="SMART" id="SM00852"/>
    </source>
</evidence>
<evidence type="ECO:0000256" key="4">
    <source>
        <dbReference type="ARBA" id="ARBA00008339"/>
    </source>
</evidence>
<dbReference type="GO" id="GO:0030425">
    <property type="term" value="C:dendrite"/>
    <property type="evidence" value="ECO:0000318"/>
    <property type="project" value="GO_Central"/>
</dbReference>
<dbReference type="AlphaFoldDB" id="T1G1W1"/>
<dbReference type="InterPro" id="IPR036425">
    <property type="entry name" value="MoaB/Mog-like_dom_sf"/>
</dbReference>
<keyword evidence="12" id="KW-0511">Multifunctional enzyme</keyword>
<evidence type="ECO:0000256" key="7">
    <source>
        <dbReference type="ARBA" id="ARBA00022723"/>
    </source>
</evidence>
<keyword evidence="10 13" id="KW-0460">Magnesium</keyword>
<dbReference type="InterPro" id="IPR036688">
    <property type="entry name" value="MoeA_C_domain_IV_sf"/>
</dbReference>
<evidence type="ECO:0000313" key="16">
    <source>
        <dbReference type="EMBL" id="ESO08664.1"/>
    </source>
</evidence>
<dbReference type="GO" id="GO:0045211">
    <property type="term" value="C:postsynaptic membrane"/>
    <property type="evidence" value="ECO:0000318"/>
    <property type="project" value="GO_Central"/>
</dbReference>
<keyword evidence="18" id="KW-1185">Reference proteome</keyword>
<comment type="catalytic activity">
    <reaction evidence="13">
        <text>adenylyl-molybdopterin + molybdate = Mo-molybdopterin + AMP + H(+)</text>
        <dbReference type="Rhea" id="RHEA:35047"/>
        <dbReference type="ChEBI" id="CHEBI:15378"/>
        <dbReference type="ChEBI" id="CHEBI:36264"/>
        <dbReference type="ChEBI" id="CHEBI:62727"/>
        <dbReference type="ChEBI" id="CHEBI:71302"/>
        <dbReference type="ChEBI" id="CHEBI:456215"/>
    </reaction>
</comment>
<evidence type="ECO:0000256" key="5">
    <source>
        <dbReference type="ARBA" id="ARBA00022505"/>
    </source>
</evidence>
<dbReference type="FunFam" id="3.40.980.10:FF:000001">
    <property type="entry name" value="Molybdopterin molybdenumtransferase"/>
    <property type="match status" value="1"/>
</dbReference>
<evidence type="ECO:0000256" key="12">
    <source>
        <dbReference type="ARBA" id="ARBA00023268"/>
    </source>
</evidence>
<evidence type="ECO:0000256" key="13">
    <source>
        <dbReference type="RuleBase" id="RU365090"/>
    </source>
</evidence>
<dbReference type="GO" id="GO:0046872">
    <property type="term" value="F:metal ion binding"/>
    <property type="evidence" value="ECO:0007669"/>
    <property type="project" value="UniProtKB-UniRule"/>
</dbReference>
<dbReference type="SUPFAM" id="SSF63867">
    <property type="entry name" value="MoeA C-terminal domain-like"/>
    <property type="match status" value="1"/>
</dbReference>
<feature type="region of interest" description="Disordered" evidence="14">
    <location>
        <begin position="199"/>
        <end position="289"/>
    </location>
</feature>
<dbReference type="Pfam" id="PF03454">
    <property type="entry name" value="MoeA_C"/>
    <property type="match status" value="1"/>
</dbReference>
<evidence type="ECO:0000256" key="10">
    <source>
        <dbReference type="ARBA" id="ARBA00022842"/>
    </source>
</evidence>
<dbReference type="GO" id="GO:0099572">
    <property type="term" value="C:postsynaptic specialization"/>
    <property type="evidence" value="ECO:0000318"/>
    <property type="project" value="GO_Central"/>
</dbReference>
<dbReference type="PANTHER" id="PTHR10192">
    <property type="entry name" value="MOLYBDOPTERIN BIOSYNTHESIS PROTEIN"/>
    <property type="match status" value="1"/>
</dbReference>
<dbReference type="InterPro" id="IPR001453">
    <property type="entry name" value="MoaB/Mog_dom"/>
</dbReference>
<evidence type="ECO:0000256" key="14">
    <source>
        <dbReference type="SAM" id="MobiDB-lite"/>
    </source>
</evidence>
<evidence type="ECO:0000256" key="8">
    <source>
        <dbReference type="ARBA" id="ARBA00022741"/>
    </source>
</evidence>
<dbReference type="GO" id="GO:0005737">
    <property type="term" value="C:cytoplasm"/>
    <property type="evidence" value="ECO:0000318"/>
    <property type="project" value="GO_Central"/>
</dbReference>
<dbReference type="FunFam" id="2.170.190.11:FF:000001">
    <property type="entry name" value="Molybdopterin molybdenumtransferase"/>
    <property type="match status" value="1"/>
</dbReference>
<sequence>LSVSDSCSSHRTADKSGVLLKNVVEGQKIALYEIVPDDVNAIKEQLLKWSDELMLDVILTTGGTGCSPRDVTPEVFPFNCILATRCLIEREIPGMSVAMLMESLKVVPTAMLSRSVCGIRNKTIIINLPGSPSAAIECFNVILPVLSHAVHLVRDEKEKSDALHSFIQDRHHHQLQQQQQQQQQLDSSDLVMEDVALEDSNMPSSSSSSSSSSHNITSSPSSHNQTVEHAKGDDGCHHLYDQLHHKQQQKPHYHHYQQHQHPTHHHHHHHHRYHSCHSRSRCSSESNNTSLVDEARVAFRPRESKYPLLNVDDACDIIMNEVTVLTSEAVPYDQCLNRIVACDVFAESNLPPFDASVKDGYAIIAADGPGVKVVIDVSTAGSMQAATPLESGQCCRISTGAPVPPGADAVVQLEDTRLVKADEEGKIELEVEFLCKETISPGQDIRPLASDVKMGECILMAGMRVGCAEVGLLASVGNISIQCYKLPSVGVMSTGNELLEPESHLKAGKIRDSNRPMLLACLREQGFHGTDLGVADDKADSLLNHFKMALETVDVIITTGGVSMGEKDLVKDVLVHDLGAVIHFGRVFMKPGLPTTFATLFYKDKKKYIFGLPGNPVSAIVTFHLFALPALRKMSGDPKPEPTVVLARVSLNSLLDPRPEYHRCSLSWFKTVDGIPIATSTGNQLSSRLLSMSSATGMLRLPAATASGEDRFVSILEKDSLVDCILFQKMI</sequence>
<dbReference type="CTD" id="20215059"/>
<dbReference type="SMART" id="SM00852">
    <property type="entry name" value="MoCF_biosynth"/>
    <property type="match status" value="2"/>
</dbReference>
<dbReference type="GO" id="GO:0005524">
    <property type="term" value="F:ATP binding"/>
    <property type="evidence" value="ECO:0007669"/>
    <property type="project" value="UniProtKB-UniRule"/>
</dbReference>
<name>T1G1W1_HELRO</name>
<gene>
    <name evidence="17" type="primary">20215059</name>
    <name evidence="16" type="ORF">HELRODRAFT_74817</name>
</gene>
<evidence type="ECO:0000256" key="3">
    <source>
        <dbReference type="ARBA" id="ARBA00007589"/>
    </source>
</evidence>
<dbReference type="Gene3D" id="2.40.340.10">
    <property type="entry name" value="MoeA, C-terminal, domain IV"/>
    <property type="match status" value="1"/>
</dbReference>
<evidence type="ECO:0000256" key="6">
    <source>
        <dbReference type="ARBA" id="ARBA00022679"/>
    </source>
</evidence>
<reference evidence="17" key="3">
    <citation type="submission" date="2015-06" db="UniProtKB">
        <authorList>
            <consortium name="EnsemblMetazoa"/>
        </authorList>
    </citation>
    <scope>IDENTIFICATION</scope>
</reference>
<dbReference type="CDD" id="cd00887">
    <property type="entry name" value="MoeA"/>
    <property type="match status" value="1"/>
</dbReference>
<dbReference type="FunFam" id="3.40.980.10:FF:000002">
    <property type="entry name" value="Molybdopterin molybdenumtransferase"/>
    <property type="match status" value="1"/>
</dbReference>
<dbReference type="InParanoid" id="T1G1W1"/>
<protein>
    <recommendedName>
        <fullName evidence="15">MoaB/Mog domain-containing protein</fullName>
    </recommendedName>
</protein>
<dbReference type="EnsemblMetazoa" id="HelroT74817">
    <property type="protein sequence ID" value="HelroP74817"/>
    <property type="gene ID" value="HelroG74817"/>
</dbReference>
<comment type="pathway">
    <text evidence="2 13">Cofactor biosynthesis; molybdopterin biosynthesis.</text>
</comment>
<dbReference type="PANTHER" id="PTHR10192:SF5">
    <property type="entry name" value="GEPHYRIN"/>
    <property type="match status" value="1"/>
</dbReference>
<dbReference type="GO" id="GO:0061598">
    <property type="term" value="F:molybdopterin adenylyltransferase activity"/>
    <property type="evidence" value="ECO:0007669"/>
    <property type="project" value="UniProtKB-UniRule"/>
</dbReference>
<reference evidence="16 18" key="2">
    <citation type="journal article" date="2013" name="Nature">
        <title>Insights into bilaterian evolution from three spiralian genomes.</title>
        <authorList>
            <person name="Simakov O."/>
            <person name="Marletaz F."/>
            <person name="Cho S.J."/>
            <person name="Edsinger-Gonzales E."/>
            <person name="Havlak P."/>
            <person name="Hellsten U."/>
            <person name="Kuo D.H."/>
            <person name="Larsson T."/>
            <person name="Lv J."/>
            <person name="Arendt D."/>
            <person name="Savage R."/>
            <person name="Osoegawa K."/>
            <person name="de Jong P."/>
            <person name="Grimwood J."/>
            <person name="Chapman J.A."/>
            <person name="Shapiro H."/>
            <person name="Aerts A."/>
            <person name="Otillar R.P."/>
            <person name="Terry A.Y."/>
            <person name="Boore J.L."/>
            <person name="Grigoriev I.V."/>
            <person name="Lindberg D.R."/>
            <person name="Seaver E.C."/>
            <person name="Weisblat D.A."/>
            <person name="Putnam N.H."/>
            <person name="Rokhsar D.S."/>
        </authorList>
    </citation>
    <scope>NUCLEOTIDE SEQUENCE</scope>
</reference>
<comment type="catalytic activity">
    <reaction evidence="13">
        <text>molybdopterin + ATP + H(+) = adenylyl-molybdopterin + diphosphate</text>
        <dbReference type="Rhea" id="RHEA:31331"/>
        <dbReference type="ChEBI" id="CHEBI:15378"/>
        <dbReference type="ChEBI" id="CHEBI:30616"/>
        <dbReference type="ChEBI" id="CHEBI:33019"/>
        <dbReference type="ChEBI" id="CHEBI:58698"/>
        <dbReference type="ChEBI" id="CHEBI:62727"/>
    </reaction>
</comment>
<dbReference type="STRING" id="6412.T1G1W1"/>
<dbReference type="UniPathway" id="UPA00344"/>
<evidence type="ECO:0000313" key="17">
    <source>
        <dbReference type="EnsemblMetazoa" id="HelroP74817"/>
    </source>
</evidence>
<comment type="similarity">
    <text evidence="3">In the N-terminal section; belongs to the MoaB/Mog family.</text>
</comment>
<dbReference type="Pfam" id="PF03453">
    <property type="entry name" value="MoeA_N"/>
    <property type="match status" value="1"/>
</dbReference>
<dbReference type="PROSITE" id="PS01078">
    <property type="entry name" value="MOCF_BIOSYNTHESIS_1"/>
    <property type="match status" value="1"/>
</dbReference>
<comment type="function">
    <text evidence="13">Catalyzes two steps in the biosynthesis of the molybdenum cofactor. In the first step, molybdopterin is adenylated. Subsequently, molybdate is inserted into adenylated molybdopterin and AMP is released.</text>
</comment>
<organism evidence="17 18">
    <name type="scientific">Helobdella robusta</name>
    <name type="common">Californian leech</name>
    <dbReference type="NCBI Taxonomy" id="6412"/>
    <lineage>
        <taxon>Eukaryota</taxon>
        <taxon>Metazoa</taxon>
        <taxon>Spiralia</taxon>
        <taxon>Lophotrochozoa</taxon>
        <taxon>Annelida</taxon>
        <taxon>Clitellata</taxon>
        <taxon>Hirudinea</taxon>
        <taxon>Rhynchobdellida</taxon>
        <taxon>Glossiphoniidae</taxon>
        <taxon>Helobdella</taxon>
    </lineage>
</organism>
<dbReference type="NCBIfam" id="NF045515">
    <property type="entry name" value="Glp_gephyrin"/>
    <property type="match status" value="1"/>
</dbReference>
<dbReference type="SUPFAM" id="SSF53218">
    <property type="entry name" value="Molybdenum cofactor biosynthesis proteins"/>
    <property type="match status" value="2"/>
</dbReference>
<dbReference type="GO" id="GO:0006777">
    <property type="term" value="P:Mo-molybdopterin cofactor biosynthetic process"/>
    <property type="evidence" value="ECO:0000318"/>
    <property type="project" value="GO_Central"/>
</dbReference>
<comment type="cofactor">
    <cofactor evidence="1 13">
        <name>Mg(2+)</name>
        <dbReference type="ChEBI" id="CHEBI:18420"/>
    </cofactor>
</comment>